<dbReference type="RefSeq" id="XP_053026126.1">
    <property type="nucleotide sequence ID" value="XM_053162183.1"/>
</dbReference>
<feature type="compositionally biased region" description="Basic and acidic residues" evidence="1">
    <location>
        <begin position="256"/>
        <end position="272"/>
    </location>
</feature>
<accession>A0ABY7CZF1</accession>
<organism evidence="2 3">
    <name type="scientific">Puccinia triticina</name>
    <dbReference type="NCBI Taxonomy" id="208348"/>
    <lineage>
        <taxon>Eukaryota</taxon>
        <taxon>Fungi</taxon>
        <taxon>Dikarya</taxon>
        <taxon>Basidiomycota</taxon>
        <taxon>Pucciniomycotina</taxon>
        <taxon>Pucciniomycetes</taxon>
        <taxon>Pucciniales</taxon>
        <taxon>Pucciniaceae</taxon>
        <taxon>Puccinia</taxon>
    </lineage>
</organism>
<feature type="region of interest" description="Disordered" evidence="1">
    <location>
        <begin position="1"/>
        <end position="130"/>
    </location>
</feature>
<dbReference type="Proteomes" id="UP001164743">
    <property type="component" value="Chromosome 12A"/>
</dbReference>
<feature type="compositionally biased region" description="Polar residues" evidence="1">
    <location>
        <begin position="216"/>
        <end position="225"/>
    </location>
</feature>
<sequence>MEGSTAVGTDQTPTTTEQDEELEGGTHQTQEPPAKKPKKASGSKTATSTGKGTTKKVVTRLTSKIPEEQEESGQEDREDIQETLGNEWAEIVGAVRDPDEEDTGITRKASKGRPGSAKNPIATDGHPRAERSLQARILEMYDRAEEAAESGDHAKAEILLKICEGLCHVATGPAGGAHPPGKDLGATSQVQKVGFLSAIPPKKPNSTVHNAMEVDTTGQSQNPTKENPKPSDGANQQTQRQGGYKGNRFNPRHNKRERDGGGGGSYRKDHNH</sequence>
<protein>
    <submittedName>
        <fullName evidence="2">Uncharacterized protein</fullName>
    </submittedName>
</protein>
<keyword evidence="3" id="KW-1185">Reference proteome</keyword>
<evidence type="ECO:0000313" key="3">
    <source>
        <dbReference type="Proteomes" id="UP001164743"/>
    </source>
</evidence>
<reference evidence="2" key="1">
    <citation type="submission" date="2022-10" db="EMBL/GenBank/DDBJ databases">
        <title>Puccinia triticina Genome sequencing and assembly.</title>
        <authorList>
            <person name="Li C."/>
        </authorList>
    </citation>
    <scope>NUCLEOTIDE SEQUENCE</scope>
    <source>
        <strain evidence="2">Pt15</strain>
    </source>
</reference>
<dbReference type="EMBL" id="CP110432">
    <property type="protein sequence ID" value="WAQ90571.1"/>
    <property type="molecule type" value="Genomic_DNA"/>
</dbReference>
<feature type="compositionally biased region" description="Acidic residues" evidence="1">
    <location>
        <begin position="68"/>
        <end position="81"/>
    </location>
</feature>
<feature type="compositionally biased region" description="Low complexity" evidence="1">
    <location>
        <begin position="42"/>
        <end position="52"/>
    </location>
</feature>
<dbReference type="GeneID" id="77803078"/>
<evidence type="ECO:0000313" key="2">
    <source>
        <dbReference type="EMBL" id="WAQ90571.1"/>
    </source>
</evidence>
<proteinExistence type="predicted"/>
<feature type="region of interest" description="Disordered" evidence="1">
    <location>
        <begin position="198"/>
        <end position="272"/>
    </location>
</feature>
<gene>
    <name evidence="2" type="ORF">PtA15_12A561</name>
</gene>
<name>A0ABY7CZF1_9BASI</name>
<evidence type="ECO:0000256" key="1">
    <source>
        <dbReference type="SAM" id="MobiDB-lite"/>
    </source>
</evidence>